<dbReference type="SUPFAM" id="SSF51735">
    <property type="entry name" value="NAD(P)-binding Rossmann-fold domains"/>
    <property type="match status" value="2"/>
</dbReference>
<proteinExistence type="predicted"/>
<dbReference type="Proteomes" id="UP001434883">
    <property type="component" value="Unassembled WGS sequence"/>
</dbReference>
<dbReference type="PANTHER" id="PTHR23406:SF27">
    <property type="entry name" value="NAD-DEPENDENT MALIC ENZYME, MITOCHONDRIAL"/>
    <property type="match status" value="1"/>
</dbReference>
<protein>
    <recommendedName>
        <fullName evidence="1">Malic enzyme NAD-binding domain-containing protein</fullName>
    </recommendedName>
</protein>
<dbReference type="PANTHER" id="PTHR23406">
    <property type="entry name" value="MALIC ENZYME-RELATED"/>
    <property type="match status" value="1"/>
</dbReference>
<feature type="non-terminal residue" evidence="2">
    <location>
        <position position="1"/>
    </location>
</feature>
<dbReference type="Pfam" id="PF03949">
    <property type="entry name" value="Malic_M"/>
    <property type="match status" value="1"/>
</dbReference>
<comment type="caution">
    <text evidence="2">The sequence shown here is derived from an EMBL/GenBank/DDBJ whole genome shotgun (WGS) entry which is preliminary data.</text>
</comment>
<evidence type="ECO:0000313" key="3">
    <source>
        <dbReference type="Proteomes" id="UP001434883"/>
    </source>
</evidence>
<evidence type="ECO:0000313" key="2">
    <source>
        <dbReference type="EMBL" id="MEQ2195416.1"/>
    </source>
</evidence>
<keyword evidence="3" id="KW-1185">Reference proteome</keyword>
<organism evidence="2 3">
    <name type="scientific">Xenoophorus captivus</name>
    <dbReference type="NCBI Taxonomy" id="1517983"/>
    <lineage>
        <taxon>Eukaryota</taxon>
        <taxon>Metazoa</taxon>
        <taxon>Chordata</taxon>
        <taxon>Craniata</taxon>
        <taxon>Vertebrata</taxon>
        <taxon>Euteleostomi</taxon>
        <taxon>Actinopterygii</taxon>
        <taxon>Neopterygii</taxon>
        <taxon>Teleostei</taxon>
        <taxon>Neoteleostei</taxon>
        <taxon>Acanthomorphata</taxon>
        <taxon>Ovalentaria</taxon>
        <taxon>Atherinomorphae</taxon>
        <taxon>Cyprinodontiformes</taxon>
        <taxon>Goodeidae</taxon>
        <taxon>Xenoophorus</taxon>
    </lineage>
</organism>
<dbReference type="InterPro" id="IPR012302">
    <property type="entry name" value="Malic_NAD-bd"/>
</dbReference>
<gene>
    <name evidence="2" type="ORF">XENOCAPTIV_012465</name>
</gene>
<dbReference type="EMBL" id="JAHRIN010011028">
    <property type="protein sequence ID" value="MEQ2195416.1"/>
    <property type="molecule type" value="Genomic_DNA"/>
</dbReference>
<evidence type="ECO:0000259" key="1">
    <source>
        <dbReference type="Pfam" id="PF03949"/>
    </source>
</evidence>
<dbReference type="InterPro" id="IPR036291">
    <property type="entry name" value="NAD(P)-bd_dom_sf"/>
</dbReference>
<dbReference type="Gene3D" id="3.40.50.720">
    <property type="entry name" value="NAD(P)-binding Rossmann-like Domain"/>
    <property type="match status" value="2"/>
</dbReference>
<reference evidence="2 3" key="1">
    <citation type="submission" date="2021-06" db="EMBL/GenBank/DDBJ databases">
        <authorList>
            <person name="Palmer J.M."/>
        </authorList>
    </citation>
    <scope>NUCLEOTIDE SEQUENCE [LARGE SCALE GENOMIC DNA]</scope>
    <source>
        <strain evidence="2 3">XC_2019</strain>
        <tissue evidence="2">Muscle</tissue>
    </source>
</reference>
<name>A0ABV0QHW8_9TELE</name>
<sequence>TASVALAGLLAAQRAIGKPLTEHRVLFLGAGETLAEQLTDKELEEGRLYPPLSNIREVSVQMAVKVVEYVYAKGMAFRYPEPLDKNGFVRATAWNTDYDSFLPDTYDWPGVRFSPKIN</sequence>
<accession>A0ABV0QHW8</accession>
<feature type="domain" description="Malic enzyme NAD-binding" evidence="1">
    <location>
        <begin position="32"/>
        <end position="70"/>
    </location>
</feature>